<organism evidence="16 17">
    <name type="scientific">Zingiber officinale</name>
    <name type="common">Ginger</name>
    <name type="synonym">Amomum zingiber</name>
    <dbReference type="NCBI Taxonomy" id="94328"/>
    <lineage>
        <taxon>Eukaryota</taxon>
        <taxon>Viridiplantae</taxon>
        <taxon>Streptophyta</taxon>
        <taxon>Embryophyta</taxon>
        <taxon>Tracheophyta</taxon>
        <taxon>Spermatophyta</taxon>
        <taxon>Magnoliopsida</taxon>
        <taxon>Liliopsida</taxon>
        <taxon>Zingiberales</taxon>
        <taxon>Zingiberaceae</taxon>
        <taxon>Zingiber</taxon>
    </lineage>
</organism>
<evidence type="ECO:0000313" key="17">
    <source>
        <dbReference type="Proteomes" id="UP000734854"/>
    </source>
</evidence>
<evidence type="ECO:0000256" key="3">
    <source>
        <dbReference type="ARBA" id="ARBA00015508"/>
    </source>
</evidence>
<comment type="function">
    <text evidence="12">Non-catalytic component of the NSL histone acetyltransferase complex, a multiprotein complex that mediates histone H4 acetylation at 'Lys-5'- and 'Lys-8' (H4K5ac and H4K8ac) at transcription start sites and promotes transcription initiation. Required for NSL complex stability and for transcription of intraciliary transport genes in both ciliated and non-ciliated cells by regulating histone H4 acetylation at 'Lys-5'- and 'Lys-12' (H4K5ac and H4K12ac). This is necessary for cilium assembly in ciliated cells and for organization of the microtubule cytoskeleton in non-ciliated cells. Required within the NSL complex to maintain nuclear architecture stability by promoting KAT8-mediated acetylation of lamin LMNA.</text>
</comment>
<keyword evidence="17" id="KW-1185">Reference proteome</keyword>
<dbReference type="GO" id="GO:0044545">
    <property type="term" value="C:NSL complex"/>
    <property type="evidence" value="ECO:0007669"/>
    <property type="project" value="TreeGrafter"/>
</dbReference>
<dbReference type="InterPro" id="IPR026316">
    <property type="entry name" value="NSL2"/>
</dbReference>
<name>A0A8J5GLL4_ZINOF</name>
<evidence type="ECO:0000256" key="7">
    <source>
        <dbReference type="ARBA" id="ARBA00022853"/>
    </source>
</evidence>
<dbReference type="InterPro" id="IPR025927">
    <property type="entry name" value="Znf_KANL2-like"/>
</dbReference>
<dbReference type="GO" id="GO:0005634">
    <property type="term" value="C:nucleus"/>
    <property type="evidence" value="ECO:0007669"/>
    <property type="project" value="UniProtKB-SubCell"/>
</dbReference>
<proteinExistence type="predicted"/>
<keyword evidence="6" id="KW-0832">Ubl conjugation</keyword>
<dbReference type="GO" id="GO:0005739">
    <property type="term" value="C:mitochondrion"/>
    <property type="evidence" value="ECO:0007669"/>
    <property type="project" value="UniProtKB-SubCell"/>
</dbReference>
<dbReference type="Proteomes" id="UP000734854">
    <property type="component" value="Unassembled WGS sequence"/>
</dbReference>
<evidence type="ECO:0000256" key="8">
    <source>
        <dbReference type="ARBA" id="ARBA00023128"/>
    </source>
</evidence>
<evidence type="ECO:0000256" key="10">
    <source>
        <dbReference type="ARBA" id="ARBA00032947"/>
    </source>
</evidence>
<keyword evidence="4" id="KW-1017">Isopeptide bond</keyword>
<keyword evidence="5" id="KW-0597">Phosphoprotein</keyword>
<evidence type="ECO:0000256" key="6">
    <source>
        <dbReference type="ARBA" id="ARBA00022843"/>
    </source>
</evidence>
<comment type="caution">
    <text evidence="16">The sequence shown here is derived from an EMBL/GenBank/DDBJ whole genome shotgun (WGS) entry which is preliminary data.</text>
</comment>
<dbReference type="Pfam" id="PF13891">
    <property type="entry name" value="zf-C3HC3H_KANSL2"/>
    <property type="match status" value="1"/>
</dbReference>
<keyword evidence="9" id="KW-0539">Nucleus</keyword>
<gene>
    <name evidence="15" type="ORF">ZIOFF_027421</name>
    <name evidence="16" type="ORF">ZIOFF_027423</name>
</gene>
<protein>
    <recommendedName>
        <fullName evidence="3">KAT8 regulatory NSL complex subunit 2</fullName>
    </recommendedName>
    <alternativeName>
        <fullName evidence="11">NSL complex protein NSL2</fullName>
    </alternativeName>
    <alternativeName>
        <fullName evidence="10">Non-specific lethal 2 homolog</fullName>
    </alternativeName>
</protein>
<evidence type="ECO:0000256" key="1">
    <source>
        <dbReference type="ARBA" id="ARBA00004123"/>
    </source>
</evidence>
<evidence type="ECO:0000256" key="5">
    <source>
        <dbReference type="ARBA" id="ARBA00022553"/>
    </source>
</evidence>
<evidence type="ECO:0000256" key="4">
    <source>
        <dbReference type="ARBA" id="ARBA00022499"/>
    </source>
</evidence>
<dbReference type="EMBL" id="JACMSC010000008">
    <property type="protein sequence ID" value="KAG6509431.1"/>
    <property type="molecule type" value="Genomic_DNA"/>
</dbReference>
<sequence>MLNPASNPDPGHSDPLPLAGAVEDAALLSSEFLSREEVLRRRSRRAKQLARYYRDQYWALVEEVRVKISDYYRSFGIGPRVVDATPTPAVAEGSGDNDEGAMNKVFCRFSDCQSTAMPLTRYCYLHILCDSKQTLYKPCTFATCRFDLVLNVVLVEAFG</sequence>
<dbReference type="PANTHER" id="PTHR13453:SF1">
    <property type="entry name" value="KAT8 REGULATORY NSL COMPLEX SUBUNIT 2"/>
    <property type="match status" value="1"/>
</dbReference>
<reference evidence="16 17" key="1">
    <citation type="submission" date="2020-08" db="EMBL/GenBank/DDBJ databases">
        <title>Plant Genome Project.</title>
        <authorList>
            <person name="Zhang R.-G."/>
        </authorList>
    </citation>
    <scope>NUCLEOTIDE SEQUENCE [LARGE SCALE GENOMIC DNA]</scope>
    <source>
        <tissue evidence="16">Rhizome</tissue>
    </source>
</reference>
<feature type="domain" description="KANL2-like probable zinc-finger" evidence="14">
    <location>
        <begin position="107"/>
        <end position="142"/>
    </location>
</feature>
<evidence type="ECO:0000313" key="16">
    <source>
        <dbReference type="EMBL" id="KAG6509433.1"/>
    </source>
</evidence>
<dbReference type="PANTHER" id="PTHR13453">
    <property type="entry name" value="KAT8 REGULATORY NSL COMPLEX SUBUNIT 2"/>
    <property type="match status" value="1"/>
</dbReference>
<comment type="subcellular location">
    <subcellularLocation>
        <location evidence="2">Mitochondrion</location>
    </subcellularLocation>
    <subcellularLocation>
        <location evidence="1">Nucleus</location>
    </subcellularLocation>
</comment>
<keyword evidence="8" id="KW-0496">Mitochondrion</keyword>
<dbReference type="GO" id="GO:0006325">
    <property type="term" value="P:chromatin organization"/>
    <property type="evidence" value="ECO:0007669"/>
    <property type="project" value="UniProtKB-KW"/>
</dbReference>
<accession>A0A8J5GLL4</accession>
<dbReference type="EMBL" id="JACMSC010000008">
    <property type="protein sequence ID" value="KAG6509433.1"/>
    <property type="molecule type" value="Genomic_DNA"/>
</dbReference>
<evidence type="ECO:0000256" key="2">
    <source>
        <dbReference type="ARBA" id="ARBA00004173"/>
    </source>
</evidence>
<evidence type="ECO:0000256" key="12">
    <source>
        <dbReference type="ARBA" id="ARBA00093359"/>
    </source>
</evidence>
<comment type="subunit">
    <text evidence="13">Component of the NSL complex at least composed of KAT8/MOF, KANSL1, KANSL2, KANSL3, MCRS1, PHF20, OGT1/OGT, WDR5 and HCFC1.</text>
</comment>
<dbReference type="AlphaFoldDB" id="A0A8J5GLL4"/>
<evidence type="ECO:0000259" key="14">
    <source>
        <dbReference type="Pfam" id="PF13891"/>
    </source>
</evidence>
<evidence type="ECO:0000256" key="13">
    <source>
        <dbReference type="ARBA" id="ARBA00093543"/>
    </source>
</evidence>
<evidence type="ECO:0000256" key="9">
    <source>
        <dbReference type="ARBA" id="ARBA00023242"/>
    </source>
</evidence>
<evidence type="ECO:0000313" key="15">
    <source>
        <dbReference type="EMBL" id="KAG6509431.1"/>
    </source>
</evidence>
<evidence type="ECO:0000256" key="11">
    <source>
        <dbReference type="ARBA" id="ARBA00033378"/>
    </source>
</evidence>
<keyword evidence="7" id="KW-0156">Chromatin regulator</keyword>